<name>A0A5N6ZT56_9EURO</name>
<evidence type="ECO:0000256" key="1">
    <source>
        <dbReference type="SAM" id="Phobius"/>
    </source>
</evidence>
<keyword evidence="1" id="KW-0472">Membrane</keyword>
<evidence type="ECO:0000313" key="3">
    <source>
        <dbReference type="Proteomes" id="UP000326268"/>
    </source>
</evidence>
<feature type="transmembrane region" description="Helical" evidence="1">
    <location>
        <begin position="121"/>
        <end position="141"/>
    </location>
</feature>
<keyword evidence="1" id="KW-0812">Transmembrane</keyword>
<keyword evidence="1" id="KW-1133">Transmembrane helix</keyword>
<dbReference type="OrthoDB" id="4764652at2759"/>
<evidence type="ECO:0000313" key="2">
    <source>
        <dbReference type="EMBL" id="KAE8360588.1"/>
    </source>
</evidence>
<reference evidence="2 3" key="1">
    <citation type="submission" date="2019-04" db="EMBL/GenBank/DDBJ databases">
        <title>Friends and foes A comparative genomics studyof 23 Aspergillus species from section Flavi.</title>
        <authorList>
            <consortium name="DOE Joint Genome Institute"/>
            <person name="Kjaerbolling I."/>
            <person name="Vesth T."/>
            <person name="Frisvad J.C."/>
            <person name="Nybo J.L."/>
            <person name="Theobald S."/>
            <person name="Kildgaard S."/>
            <person name="Isbrandt T."/>
            <person name="Kuo A."/>
            <person name="Sato A."/>
            <person name="Lyhne E.K."/>
            <person name="Kogle M.E."/>
            <person name="Wiebenga A."/>
            <person name="Kun R.S."/>
            <person name="Lubbers R.J."/>
            <person name="Makela M.R."/>
            <person name="Barry K."/>
            <person name="Chovatia M."/>
            <person name="Clum A."/>
            <person name="Daum C."/>
            <person name="Haridas S."/>
            <person name="He G."/>
            <person name="LaButti K."/>
            <person name="Lipzen A."/>
            <person name="Mondo S."/>
            <person name="Riley R."/>
            <person name="Salamov A."/>
            <person name="Simmons B.A."/>
            <person name="Magnuson J.K."/>
            <person name="Henrissat B."/>
            <person name="Mortensen U.H."/>
            <person name="Larsen T.O."/>
            <person name="Devries R.P."/>
            <person name="Grigoriev I.V."/>
            <person name="Machida M."/>
            <person name="Baker S.E."/>
            <person name="Andersen M.R."/>
        </authorList>
    </citation>
    <scope>NUCLEOTIDE SEQUENCE [LARGE SCALE GENOMIC DNA]</scope>
    <source>
        <strain evidence="2 3">CBS 763.97</strain>
    </source>
</reference>
<accession>A0A5N6ZT56</accession>
<feature type="transmembrane region" description="Helical" evidence="1">
    <location>
        <begin position="36"/>
        <end position="56"/>
    </location>
</feature>
<dbReference type="EMBL" id="ML737768">
    <property type="protein sequence ID" value="KAE8360588.1"/>
    <property type="molecule type" value="Genomic_DNA"/>
</dbReference>
<dbReference type="RefSeq" id="XP_031923669.1">
    <property type="nucleotide sequence ID" value="XM_032074573.1"/>
</dbReference>
<keyword evidence="3" id="KW-1185">Reference proteome</keyword>
<dbReference type="AlphaFoldDB" id="A0A5N6ZT56"/>
<sequence length="362" mass="39978">MKSYPEVSNYISDEPEKLLAPFSRQENKRLRNATKALFVLTALMLAGFILTIYLTIQLGKERQFLLYLEQQKISVENHGSNPIAKRGILWTLGAILWTGNQVFALYGLASSCSEFNNSAGNAALCIWGAMSTAATFIGAGYTSAKGLKAVAEKINWYGTQTAWKREDYLAVLEADVADLSGHLSHALQVPVTHDGFMRHDHPRLRGLNLTEGALWPVFHFYNHQNTGMHMTVTGTHNTHMVMSFGFGHKSDNGSDIHKREAYNDERFSNGGLDFTSCWEDEASHYTLNTGSDYQQMDRDMQCYYPDLSATWGAEVQIYDDSKRVTVGSGSIAAFRGSDHASSISVMPGCPSGVDTKASCKAA</sequence>
<proteinExistence type="predicted"/>
<gene>
    <name evidence="2" type="ORF">BDV27DRAFT_167739</name>
</gene>
<dbReference type="Proteomes" id="UP000326268">
    <property type="component" value="Unassembled WGS sequence"/>
</dbReference>
<dbReference type="GeneID" id="43659019"/>
<feature type="transmembrane region" description="Helical" evidence="1">
    <location>
        <begin position="88"/>
        <end position="109"/>
    </location>
</feature>
<organism evidence="2 3">
    <name type="scientific">Aspergillus caelatus</name>
    <dbReference type="NCBI Taxonomy" id="61420"/>
    <lineage>
        <taxon>Eukaryota</taxon>
        <taxon>Fungi</taxon>
        <taxon>Dikarya</taxon>
        <taxon>Ascomycota</taxon>
        <taxon>Pezizomycotina</taxon>
        <taxon>Eurotiomycetes</taxon>
        <taxon>Eurotiomycetidae</taxon>
        <taxon>Eurotiales</taxon>
        <taxon>Aspergillaceae</taxon>
        <taxon>Aspergillus</taxon>
        <taxon>Aspergillus subgen. Circumdati</taxon>
    </lineage>
</organism>
<protein>
    <submittedName>
        <fullName evidence="2">Uncharacterized protein</fullName>
    </submittedName>
</protein>